<dbReference type="PANTHER" id="PTHR35813">
    <property type="entry name" value="INNER MEMBRANE PROTEIN YBAN"/>
    <property type="match status" value="1"/>
</dbReference>
<accession>A0A645DN75</accession>
<dbReference type="AlphaFoldDB" id="A0A645DN75"/>
<dbReference type="Pfam" id="PF04304">
    <property type="entry name" value="DUF454"/>
    <property type="match status" value="1"/>
</dbReference>
<reference evidence="2" key="1">
    <citation type="submission" date="2019-08" db="EMBL/GenBank/DDBJ databases">
        <authorList>
            <person name="Kucharzyk K."/>
            <person name="Murdoch R.W."/>
            <person name="Higgins S."/>
            <person name="Loffler F."/>
        </authorList>
    </citation>
    <scope>NUCLEOTIDE SEQUENCE</scope>
</reference>
<feature type="transmembrane region" description="Helical" evidence="1">
    <location>
        <begin position="20"/>
        <end position="53"/>
    </location>
</feature>
<comment type="caution">
    <text evidence="2">The sequence shown here is derived from an EMBL/GenBank/DDBJ whole genome shotgun (WGS) entry which is preliminary data.</text>
</comment>
<organism evidence="2">
    <name type="scientific">bioreactor metagenome</name>
    <dbReference type="NCBI Taxonomy" id="1076179"/>
    <lineage>
        <taxon>unclassified sequences</taxon>
        <taxon>metagenomes</taxon>
        <taxon>ecological metagenomes</taxon>
    </lineage>
</organism>
<dbReference type="EMBL" id="VSSQ01037533">
    <property type="protein sequence ID" value="MPM90253.1"/>
    <property type="molecule type" value="Genomic_DNA"/>
</dbReference>
<dbReference type="GO" id="GO:0005886">
    <property type="term" value="C:plasma membrane"/>
    <property type="evidence" value="ECO:0007669"/>
    <property type="project" value="TreeGrafter"/>
</dbReference>
<dbReference type="PANTHER" id="PTHR35813:SF1">
    <property type="entry name" value="INNER MEMBRANE PROTEIN YBAN"/>
    <property type="match status" value="1"/>
</dbReference>
<keyword evidence="1" id="KW-0812">Transmembrane</keyword>
<name>A0A645DN75_9ZZZZ</name>
<keyword evidence="1" id="KW-1133">Transmembrane helix</keyword>
<evidence type="ECO:0000256" key="1">
    <source>
        <dbReference type="SAM" id="Phobius"/>
    </source>
</evidence>
<evidence type="ECO:0000313" key="2">
    <source>
        <dbReference type="EMBL" id="MPM90253.1"/>
    </source>
</evidence>
<proteinExistence type="predicted"/>
<sequence>MYICKVKKIEIHSSLKKKIYIALASLFVVLGAIGTIIPLLPSTPFLLVAVYFYMKSSKKRVRSLLNNKILGPYIYSYLSKEGMPISVKLKTLTILWATLILSGIYATESLYVRLLLVGVGIAVTLHIILKKTRKAINQKL</sequence>
<gene>
    <name evidence="2" type="ORF">SDC9_137374</name>
</gene>
<protein>
    <recommendedName>
        <fullName evidence="3">Inner membrane protein YbaN</fullName>
    </recommendedName>
</protein>
<feature type="transmembrane region" description="Helical" evidence="1">
    <location>
        <begin position="111"/>
        <end position="129"/>
    </location>
</feature>
<evidence type="ECO:0008006" key="3">
    <source>
        <dbReference type="Google" id="ProtNLM"/>
    </source>
</evidence>
<dbReference type="InterPro" id="IPR007401">
    <property type="entry name" value="DUF454"/>
</dbReference>
<keyword evidence="1" id="KW-0472">Membrane</keyword>